<dbReference type="Proteomes" id="UP000319769">
    <property type="component" value="Unassembled WGS sequence"/>
</dbReference>
<accession>A0A5N0VCD6</accession>
<organism evidence="4 5">
    <name type="scientific">Amycolatopsis acidicola</name>
    <dbReference type="NCBI Taxonomy" id="2596893"/>
    <lineage>
        <taxon>Bacteria</taxon>
        <taxon>Bacillati</taxon>
        <taxon>Actinomycetota</taxon>
        <taxon>Actinomycetes</taxon>
        <taxon>Pseudonocardiales</taxon>
        <taxon>Pseudonocardiaceae</taxon>
        <taxon>Amycolatopsis</taxon>
    </lineage>
</organism>
<dbReference type="EMBL" id="VMNW02000013">
    <property type="protein sequence ID" value="KAA9162282.1"/>
    <property type="molecule type" value="Genomic_DNA"/>
</dbReference>
<dbReference type="InterPro" id="IPR013783">
    <property type="entry name" value="Ig-like_fold"/>
</dbReference>
<gene>
    <name evidence="4" type="ORF">FPZ12_011600</name>
</gene>
<dbReference type="InterPro" id="IPR008964">
    <property type="entry name" value="Invasin/intimin_cell_adhesion"/>
</dbReference>
<dbReference type="AlphaFoldDB" id="A0A5N0VCD6"/>
<dbReference type="OrthoDB" id="3653979at2"/>
<keyword evidence="3" id="KW-0732">Signal</keyword>
<dbReference type="SUPFAM" id="SSF49373">
    <property type="entry name" value="Invasin/intimin cell-adhesion fragments"/>
    <property type="match status" value="1"/>
</dbReference>
<dbReference type="Gene3D" id="2.60.40.10">
    <property type="entry name" value="Immunoglobulins"/>
    <property type="match status" value="1"/>
</dbReference>
<keyword evidence="5" id="KW-1185">Reference proteome</keyword>
<evidence type="ECO:0008006" key="6">
    <source>
        <dbReference type="Google" id="ProtNLM"/>
    </source>
</evidence>
<feature type="transmembrane region" description="Helical" evidence="2">
    <location>
        <begin position="444"/>
        <end position="464"/>
    </location>
</feature>
<name>A0A5N0VCD6_9PSEU</name>
<evidence type="ECO:0000256" key="3">
    <source>
        <dbReference type="SAM" id="SignalP"/>
    </source>
</evidence>
<dbReference type="RefSeq" id="WP_144758076.1">
    <property type="nucleotide sequence ID" value="NZ_VMNW02000013.1"/>
</dbReference>
<evidence type="ECO:0000313" key="4">
    <source>
        <dbReference type="EMBL" id="KAA9162282.1"/>
    </source>
</evidence>
<reference evidence="4" key="1">
    <citation type="submission" date="2019-09" db="EMBL/GenBank/DDBJ databases">
        <authorList>
            <person name="Teo W.F.A."/>
            <person name="Duangmal K."/>
        </authorList>
    </citation>
    <scope>NUCLEOTIDE SEQUENCE [LARGE SCALE GENOMIC DNA]</scope>
    <source>
        <strain evidence="4">K81G1</strain>
    </source>
</reference>
<evidence type="ECO:0000313" key="5">
    <source>
        <dbReference type="Proteomes" id="UP000319769"/>
    </source>
</evidence>
<proteinExistence type="predicted"/>
<keyword evidence="2" id="KW-1133">Transmembrane helix</keyword>
<protein>
    <recommendedName>
        <fullName evidence="6">Prealbumin-like fold domain-containing protein</fullName>
    </recommendedName>
</protein>
<feature type="chain" id="PRO_5024376239" description="Prealbumin-like fold domain-containing protein" evidence="3">
    <location>
        <begin position="27"/>
        <end position="471"/>
    </location>
</feature>
<keyword evidence="2" id="KW-0472">Membrane</keyword>
<feature type="signal peptide" evidence="3">
    <location>
        <begin position="1"/>
        <end position="26"/>
    </location>
</feature>
<keyword evidence="2" id="KW-0812">Transmembrane</keyword>
<evidence type="ECO:0000256" key="1">
    <source>
        <dbReference type="SAM" id="MobiDB-lite"/>
    </source>
</evidence>
<sequence length="471" mass="48410">MGRTPRALLGVLAVCLLGALATTTLAAPASAEFREQTGRLVTPGQPYGGKPRSGDWLGSYLVNGKQVFCVQFEYKAPDTDEQYQPGDELRTKWGDALEPNIAANISYLLLRYGDTTDADEAAALAHLLHSWTSPARAGHDDLNPANDFRHIAYDAPFHLAKLPAGARTAVQQLTADAEANRGPWTASVTAPKDPQTIGTAAKWTVTVHNAKGNGMADVPVSLKLKDATVKGGSDEASLTTGKDGTATVEVTPTGTEPSATATLAGPADKPYVQAPVDVDTQRVVSTGGEKQLTAKASVTARTKPGAVHIAKLDAKSGKGISGVALRLTAKDKTSPAKGQSGDSLVGPDGKPAVLTTAGDSGEAAVADLQTPQEICVVEVSPPAGYDDAFNPEDPPSACGTVQPGDTLALTIENSPNEVPTAIPAGADPPTAVFRASTTTTTSPLGIAAVGGLALLGTGLVGFLARRRFGRN</sequence>
<evidence type="ECO:0000256" key="2">
    <source>
        <dbReference type="SAM" id="Phobius"/>
    </source>
</evidence>
<feature type="region of interest" description="Disordered" evidence="1">
    <location>
        <begin position="331"/>
        <end position="352"/>
    </location>
</feature>
<dbReference type="GO" id="GO:0005975">
    <property type="term" value="P:carbohydrate metabolic process"/>
    <property type="evidence" value="ECO:0007669"/>
    <property type="project" value="UniProtKB-ARBA"/>
</dbReference>
<comment type="caution">
    <text evidence="4">The sequence shown here is derived from an EMBL/GenBank/DDBJ whole genome shotgun (WGS) entry which is preliminary data.</text>
</comment>